<feature type="domain" description="HTH cro/C1-type" evidence="1">
    <location>
        <begin position="14"/>
        <end position="68"/>
    </location>
</feature>
<evidence type="ECO:0000313" key="2">
    <source>
        <dbReference type="EMBL" id="MFC5570801.1"/>
    </source>
</evidence>
<dbReference type="RefSeq" id="WP_386755276.1">
    <property type="nucleotide sequence ID" value="NZ_JBHSNM010000004.1"/>
</dbReference>
<sequence length="74" mass="8353">MEPATLQMKLGTAIRARRIALGFSQDSFADRIRMHRAYYSAIERGERNVTLHTVYRVAQGLLTSVADLMADARL</sequence>
<reference evidence="3" key="1">
    <citation type="journal article" date="2019" name="Int. J. Syst. Evol. Microbiol.">
        <title>The Global Catalogue of Microorganisms (GCM) 10K type strain sequencing project: providing services to taxonomists for standard genome sequencing and annotation.</title>
        <authorList>
            <consortium name="The Broad Institute Genomics Platform"/>
            <consortium name="The Broad Institute Genome Sequencing Center for Infectious Disease"/>
            <person name="Wu L."/>
            <person name="Ma J."/>
        </authorList>
    </citation>
    <scope>NUCLEOTIDE SEQUENCE [LARGE SCALE GENOMIC DNA]</scope>
    <source>
        <strain evidence="3">KACC 11407</strain>
    </source>
</reference>
<keyword evidence="3" id="KW-1185">Reference proteome</keyword>
<dbReference type="CDD" id="cd00093">
    <property type="entry name" value="HTH_XRE"/>
    <property type="match status" value="1"/>
</dbReference>
<gene>
    <name evidence="2" type="ORF">ACFPN1_12095</name>
</gene>
<organism evidence="2 3">
    <name type="scientific">Lysobacter yangpyeongensis</name>
    <dbReference type="NCBI Taxonomy" id="346182"/>
    <lineage>
        <taxon>Bacteria</taxon>
        <taxon>Pseudomonadati</taxon>
        <taxon>Pseudomonadota</taxon>
        <taxon>Gammaproteobacteria</taxon>
        <taxon>Lysobacterales</taxon>
        <taxon>Lysobacteraceae</taxon>
        <taxon>Lysobacter</taxon>
    </lineage>
</organism>
<dbReference type="EMBL" id="JBHSNM010000004">
    <property type="protein sequence ID" value="MFC5570801.1"/>
    <property type="molecule type" value="Genomic_DNA"/>
</dbReference>
<evidence type="ECO:0000313" key="3">
    <source>
        <dbReference type="Proteomes" id="UP001596036"/>
    </source>
</evidence>
<dbReference type="Gene3D" id="1.10.260.40">
    <property type="entry name" value="lambda repressor-like DNA-binding domains"/>
    <property type="match status" value="1"/>
</dbReference>
<proteinExistence type="predicted"/>
<protein>
    <submittedName>
        <fullName evidence="2">Helix-turn-helix domain-containing protein</fullName>
    </submittedName>
</protein>
<dbReference type="InterPro" id="IPR010982">
    <property type="entry name" value="Lambda_DNA-bd_dom_sf"/>
</dbReference>
<comment type="caution">
    <text evidence="2">The sequence shown here is derived from an EMBL/GenBank/DDBJ whole genome shotgun (WGS) entry which is preliminary data.</text>
</comment>
<accession>A0ABW0SPK1</accession>
<dbReference type="InterPro" id="IPR001387">
    <property type="entry name" value="Cro/C1-type_HTH"/>
</dbReference>
<name>A0ABW0SPK1_9GAMM</name>
<dbReference type="Pfam" id="PF01381">
    <property type="entry name" value="HTH_3"/>
    <property type="match status" value="1"/>
</dbReference>
<dbReference type="SUPFAM" id="SSF47413">
    <property type="entry name" value="lambda repressor-like DNA-binding domains"/>
    <property type="match status" value="1"/>
</dbReference>
<dbReference type="SMART" id="SM00530">
    <property type="entry name" value="HTH_XRE"/>
    <property type="match status" value="1"/>
</dbReference>
<dbReference type="PROSITE" id="PS50943">
    <property type="entry name" value="HTH_CROC1"/>
    <property type="match status" value="1"/>
</dbReference>
<evidence type="ECO:0000259" key="1">
    <source>
        <dbReference type="PROSITE" id="PS50943"/>
    </source>
</evidence>
<dbReference type="Proteomes" id="UP001596036">
    <property type="component" value="Unassembled WGS sequence"/>
</dbReference>